<dbReference type="RefSeq" id="WP_075168280.1">
    <property type="nucleotide sequence ID" value="NZ_CP045135.1"/>
</dbReference>
<accession>A0AAW8Z0K6</accession>
<dbReference type="SUPFAM" id="SSF53474">
    <property type="entry name" value="alpha/beta-Hydrolases"/>
    <property type="match status" value="1"/>
</dbReference>
<dbReference type="EMBL" id="JAWJYY010000001">
    <property type="protein sequence ID" value="MDV4315666.1"/>
    <property type="molecule type" value="Genomic_DNA"/>
</dbReference>
<name>A0AAW8Z0K6_9GAMM</name>
<comment type="caution">
    <text evidence="1">The sequence shown here is derived from an EMBL/GenBank/DDBJ whole genome shotgun (WGS) entry which is preliminary data.</text>
</comment>
<evidence type="ECO:0000313" key="1">
    <source>
        <dbReference type="EMBL" id="MDV4315666.1"/>
    </source>
</evidence>
<protein>
    <submittedName>
        <fullName evidence="1">Alpha/beta hydrolase</fullName>
    </submittedName>
</protein>
<gene>
    <name evidence="1" type="ORF">MSG88_07790</name>
</gene>
<evidence type="ECO:0000313" key="2">
    <source>
        <dbReference type="Proteomes" id="UP001284654"/>
    </source>
</evidence>
<dbReference type="Proteomes" id="UP001284654">
    <property type="component" value="Unassembled WGS sequence"/>
</dbReference>
<dbReference type="InterPro" id="IPR029058">
    <property type="entry name" value="AB_hydrolase_fold"/>
</dbReference>
<dbReference type="AlphaFoldDB" id="A0AAW8Z0K6"/>
<sequence length="117" mass="13417">MKVVAKSRFAVLSGSDCYQGYYSLVEENQNWDNQVPARIVLTIPFYRPISVSHKIQTPTLMIGAKQDSLIPISSTRKTAQQSKSIRYLEEDCGHFDLFHAPFIDRIQSQHISFLQQL</sequence>
<dbReference type="Gene3D" id="3.40.50.1820">
    <property type="entry name" value="alpha/beta hydrolase"/>
    <property type="match status" value="1"/>
</dbReference>
<organism evidence="1 2">
    <name type="scientific">Acinetobacter indicus</name>
    <dbReference type="NCBI Taxonomy" id="756892"/>
    <lineage>
        <taxon>Bacteria</taxon>
        <taxon>Pseudomonadati</taxon>
        <taxon>Pseudomonadota</taxon>
        <taxon>Gammaproteobacteria</taxon>
        <taxon>Moraxellales</taxon>
        <taxon>Moraxellaceae</taxon>
        <taxon>Acinetobacter</taxon>
    </lineage>
</organism>
<proteinExistence type="predicted"/>
<reference evidence="1" key="1">
    <citation type="submission" date="2023-10" db="EMBL/GenBank/DDBJ databases">
        <authorList>
            <person name="Sykes E.M.E."/>
            <person name="Khan I.U.H."/>
            <person name="Kumar A."/>
        </authorList>
    </citation>
    <scope>NUCLEOTIDE SEQUENCE</scope>
    <source>
        <strain evidence="1">IK5</strain>
    </source>
</reference>
<dbReference type="GO" id="GO:0016787">
    <property type="term" value="F:hydrolase activity"/>
    <property type="evidence" value="ECO:0007669"/>
    <property type="project" value="UniProtKB-KW"/>
</dbReference>
<keyword evidence="1" id="KW-0378">Hydrolase</keyword>